<organism evidence="1 2">
    <name type="scientific">Salinicola rhizosphaerae</name>
    <dbReference type="NCBI Taxonomy" id="1443141"/>
    <lineage>
        <taxon>Bacteria</taxon>
        <taxon>Pseudomonadati</taxon>
        <taxon>Pseudomonadota</taxon>
        <taxon>Gammaproteobacteria</taxon>
        <taxon>Oceanospirillales</taxon>
        <taxon>Halomonadaceae</taxon>
        <taxon>Salinicola</taxon>
    </lineage>
</organism>
<sequence>MTRRTLPCAIEPLIPHARGMCLLTRLLAATDDTATTEALTRRDDLFATVDGIPAWVGIEWLAQSVAAWSGYRAEAQGESPATGLLLGSRRYRSRLPTFPFDRRVRVEIHVDFVADNGVTQVNGSLHWADDADALPLAEGSLTLYRPGG</sequence>
<evidence type="ECO:0000313" key="2">
    <source>
        <dbReference type="Proteomes" id="UP000646745"/>
    </source>
</evidence>
<gene>
    <name evidence="1" type="ORF">GCM10009038_13250</name>
</gene>
<dbReference type="Pfam" id="PF22817">
    <property type="entry name" value="ApeP-like"/>
    <property type="match status" value="1"/>
</dbReference>
<dbReference type="SUPFAM" id="SSF54637">
    <property type="entry name" value="Thioesterase/thiol ester dehydrase-isomerase"/>
    <property type="match status" value="1"/>
</dbReference>
<name>A0ABQ3DWL9_9GAMM</name>
<proteinExistence type="predicted"/>
<accession>A0ABQ3DWL9</accession>
<reference evidence="2" key="1">
    <citation type="journal article" date="2019" name="Int. J. Syst. Evol. Microbiol.">
        <title>The Global Catalogue of Microorganisms (GCM) 10K type strain sequencing project: providing services to taxonomists for standard genome sequencing and annotation.</title>
        <authorList>
            <consortium name="The Broad Institute Genomics Platform"/>
            <consortium name="The Broad Institute Genome Sequencing Center for Infectious Disease"/>
            <person name="Wu L."/>
            <person name="Ma J."/>
        </authorList>
    </citation>
    <scope>NUCLEOTIDE SEQUENCE [LARGE SCALE GENOMIC DNA]</scope>
    <source>
        <strain evidence="2">KCTC 32998</strain>
    </source>
</reference>
<dbReference type="Gene3D" id="3.10.129.10">
    <property type="entry name" value="Hotdog Thioesterase"/>
    <property type="match status" value="1"/>
</dbReference>
<dbReference type="InterPro" id="IPR016776">
    <property type="entry name" value="ApeP-like_dehydratase"/>
</dbReference>
<comment type="caution">
    <text evidence="1">The sequence shown here is derived from an EMBL/GenBank/DDBJ whole genome shotgun (WGS) entry which is preliminary data.</text>
</comment>
<evidence type="ECO:0008006" key="3">
    <source>
        <dbReference type="Google" id="ProtNLM"/>
    </source>
</evidence>
<dbReference type="EMBL" id="BMZI01000003">
    <property type="protein sequence ID" value="GHB16157.1"/>
    <property type="molecule type" value="Genomic_DNA"/>
</dbReference>
<protein>
    <recommendedName>
        <fullName evidence="3">3-hydroxylacyl-ACP dehydratase</fullName>
    </recommendedName>
</protein>
<keyword evidence="2" id="KW-1185">Reference proteome</keyword>
<dbReference type="RefSeq" id="WP_189443893.1">
    <property type="nucleotide sequence ID" value="NZ_BMZI01000003.1"/>
</dbReference>
<dbReference type="InterPro" id="IPR029069">
    <property type="entry name" value="HotDog_dom_sf"/>
</dbReference>
<dbReference type="Proteomes" id="UP000646745">
    <property type="component" value="Unassembled WGS sequence"/>
</dbReference>
<evidence type="ECO:0000313" key="1">
    <source>
        <dbReference type="EMBL" id="GHB16157.1"/>
    </source>
</evidence>